<name>A0ABS1DBB0_9PROT</name>
<dbReference type="Proteomes" id="UP001296873">
    <property type="component" value="Unassembled WGS sequence"/>
</dbReference>
<evidence type="ECO:0000313" key="3">
    <source>
        <dbReference type="Proteomes" id="UP001296873"/>
    </source>
</evidence>
<dbReference type="Pfam" id="PF01724">
    <property type="entry name" value="DUF29"/>
    <property type="match status" value="1"/>
</dbReference>
<gene>
    <name evidence="2" type="ORF">CKO28_04110</name>
</gene>
<dbReference type="Gene3D" id="1.20.1220.20">
    <property type="entry name" value="Uncharcterised protein PF01724"/>
    <property type="match status" value="1"/>
</dbReference>
<feature type="region of interest" description="Disordered" evidence="1">
    <location>
        <begin position="1"/>
        <end position="23"/>
    </location>
</feature>
<evidence type="ECO:0000313" key="2">
    <source>
        <dbReference type="EMBL" id="MBK1667226.1"/>
    </source>
</evidence>
<comment type="caution">
    <text evidence="2">The sequence shown here is derived from an EMBL/GenBank/DDBJ whole genome shotgun (WGS) entry which is preliminary data.</text>
</comment>
<dbReference type="EMBL" id="NRRL01000005">
    <property type="protein sequence ID" value="MBK1667226.1"/>
    <property type="molecule type" value="Genomic_DNA"/>
</dbReference>
<proteinExistence type="predicted"/>
<keyword evidence="3" id="KW-1185">Reference proteome</keyword>
<protein>
    <submittedName>
        <fullName evidence="2">Uncharacterized protein</fullName>
    </submittedName>
</protein>
<sequence>MAVTMANMRRSGNGGGEREARARRGGWLGRAVETGTYEPVERAFASRPHTVVQVKALAQTARRVYFSTRTPWRPGESARMAEDDLYHRDFFRWTRDQAARLRTLAQRQSEHGRDPDSASDGVLDAGHLAEEVAQAGRSELNRVAAHLTNTLVCLLEAAWLEDAATNRRWRGEAKSTAREARRAFTDGMRPYLDIQEIWEDALDETNARLRDTGEQMLPARLSCPLTLDDLLARRMDADAAVDRLRAALLDDDAEPAGREG</sequence>
<evidence type="ECO:0000256" key="1">
    <source>
        <dbReference type="SAM" id="MobiDB-lite"/>
    </source>
</evidence>
<reference evidence="2 3" key="1">
    <citation type="journal article" date="2020" name="Microorganisms">
        <title>Osmotic Adaptation and Compatible Solute Biosynthesis of Phototrophic Bacteria as Revealed from Genome Analyses.</title>
        <authorList>
            <person name="Imhoff J.F."/>
            <person name="Rahn T."/>
            <person name="Kunzel S."/>
            <person name="Keller A."/>
            <person name="Neulinger S.C."/>
        </authorList>
    </citation>
    <scope>NUCLEOTIDE SEQUENCE [LARGE SCALE GENOMIC DNA]</scope>
    <source>
        <strain evidence="2 3">DSM 9895</strain>
    </source>
</reference>
<organism evidence="2 3">
    <name type="scientific">Rhodovibrio sodomensis</name>
    <dbReference type="NCBI Taxonomy" id="1088"/>
    <lineage>
        <taxon>Bacteria</taxon>
        <taxon>Pseudomonadati</taxon>
        <taxon>Pseudomonadota</taxon>
        <taxon>Alphaproteobacteria</taxon>
        <taxon>Rhodospirillales</taxon>
        <taxon>Rhodovibrionaceae</taxon>
        <taxon>Rhodovibrio</taxon>
    </lineage>
</organism>
<accession>A0ABS1DBB0</accession>